<dbReference type="EMBL" id="JAEKPD010000008">
    <property type="protein sequence ID" value="MBJ3763093.1"/>
    <property type="molecule type" value="Genomic_DNA"/>
</dbReference>
<name>A0A934IHM6_9RHOB</name>
<dbReference type="AlphaFoldDB" id="A0A934IHM6"/>
<dbReference type="RefSeq" id="WP_198916252.1">
    <property type="nucleotide sequence ID" value="NZ_JAEKPD010000008.1"/>
</dbReference>
<accession>A0A934IHM6</accession>
<organism evidence="1 2">
    <name type="scientific">Palleronia pontilimi</name>
    <dbReference type="NCBI Taxonomy" id="1964209"/>
    <lineage>
        <taxon>Bacteria</taxon>
        <taxon>Pseudomonadati</taxon>
        <taxon>Pseudomonadota</taxon>
        <taxon>Alphaproteobacteria</taxon>
        <taxon>Rhodobacterales</taxon>
        <taxon>Roseobacteraceae</taxon>
        <taxon>Palleronia</taxon>
    </lineage>
</organism>
<reference evidence="1" key="1">
    <citation type="submission" date="2020-12" db="EMBL/GenBank/DDBJ databases">
        <title>Bacterial taxonomy.</title>
        <authorList>
            <person name="Pan X."/>
        </authorList>
    </citation>
    <scope>NUCLEOTIDE SEQUENCE</scope>
    <source>
        <strain evidence="1">KCTC 52957</strain>
    </source>
</reference>
<protein>
    <submittedName>
        <fullName evidence="1">Uncharacterized protein</fullName>
    </submittedName>
</protein>
<gene>
    <name evidence="1" type="ORF">ILP92_10085</name>
</gene>
<keyword evidence="2" id="KW-1185">Reference proteome</keyword>
<evidence type="ECO:0000313" key="1">
    <source>
        <dbReference type="EMBL" id="MBJ3763093.1"/>
    </source>
</evidence>
<sequence>MPCMYQIHPRENLIVKKYRGAITVREVLEFFDAIESDPHFRDGIYELDCLKDLTELKITVRDQLKLLDMIRLISTRKSGPSRKAMVAPSGIGRATANRIVEEVMRVRGASIAAFNDLPAALDFLGRRDLEKSGMFDWLIATVH</sequence>
<proteinExistence type="predicted"/>
<evidence type="ECO:0000313" key="2">
    <source>
        <dbReference type="Proteomes" id="UP000642488"/>
    </source>
</evidence>
<dbReference type="Proteomes" id="UP000642488">
    <property type="component" value="Unassembled WGS sequence"/>
</dbReference>
<comment type="caution">
    <text evidence="1">The sequence shown here is derived from an EMBL/GenBank/DDBJ whole genome shotgun (WGS) entry which is preliminary data.</text>
</comment>